<dbReference type="Gramene" id="evm.model.06.827">
    <property type="protein sequence ID" value="cds.evm.model.06.827"/>
    <property type="gene ID" value="evm.TU.06.827"/>
</dbReference>
<reference evidence="1" key="2">
    <citation type="submission" date="2021-03" db="UniProtKB">
        <authorList>
            <consortium name="EnsemblPlants"/>
        </authorList>
    </citation>
    <scope>IDENTIFICATION</scope>
</reference>
<name>A0A803Q046_CANSA</name>
<dbReference type="EMBL" id="UZAU01000581">
    <property type="status" value="NOT_ANNOTATED_CDS"/>
    <property type="molecule type" value="Genomic_DNA"/>
</dbReference>
<protein>
    <submittedName>
        <fullName evidence="1">Uncharacterized protein</fullName>
    </submittedName>
</protein>
<reference evidence="1" key="1">
    <citation type="submission" date="2018-11" db="EMBL/GenBank/DDBJ databases">
        <authorList>
            <person name="Grassa J C."/>
        </authorList>
    </citation>
    <scope>NUCLEOTIDE SEQUENCE [LARGE SCALE GENOMIC DNA]</scope>
</reference>
<organism evidence="1 2">
    <name type="scientific">Cannabis sativa</name>
    <name type="common">Hemp</name>
    <name type="synonym">Marijuana</name>
    <dbReference type="NCBI Taxonomy" id="3483"/>
    <lineage>
        <taxon>Eukaryota</taxon>
        <taxon>Viridiplantae</taxon>
        <taxon>Streptophyta</taxon>
        <taxon>Embryophyta</taxon>
        <taxon>Tracheophyta</taxon>
        <taxon>Spermatophyta</taxon>
        <taxon>Magnoliopsida</taxon>
        <taxon>eudicotyledons</taxon>
        <taxon>Gunneridae</taxon>
        <taxon>Pentapetalae</taxon>
        <taxon>rosids</taxon>
        <taxon>fabids</taxon>
        <taxon>Rosales</taxon>
        <taxon>Cannabaceae</taxon>
        <taxon>Cannabis</taxon>
    </lineage>
</organism>
<dbReference type="EnsemblPlants" id="evm.model.06.827">
    <property type="protein sequence ID" value="cds.evm.model.06.827"/>
    <property type="gene ID" value="evm.TU.06.827"/>
</dbReference>
<evidence type="ECO:0000313" key="1">
    <source>
        <dbReference type="EnsemblPlants" id="cds.evm.model.06.827"/>
    </source>
</evidence>
<dbReference type="Proteomes" id="UP000596661">
    <property type="component" value="Chromosome 6"/>
</dbReference>
<sequence length="162" mass="17504">MTSDLKLANGGWNKSITDVLFSVEEDAEILAMTRSQQVQDHFIWHCNSSGRDCDSLGPIMKLVAFALSSSSWSQWVVLVNGWFKLNTNVGLCYFEFRMGFGAMVRDHVGTCVVSSATAVVGLLSSPVAEVMGHSNGDSALCSILVSQCQSGNELLSCCKVVE</sequence>
<accession>A0A803Q046</accession>
<proteinExistence type="predicted"/>
<dbReference type="AlphaFoldDB" id="A0A803Q046"/>
<keyword evidence="2" id="KW-1185">Reference proteome</keyword>
<evidence type="ECO:0000313" key="2">
    <source>
        <dbReference type="Proteomes" id="UP000596661"/>
    </source>
</evidence>